<gene>
    <name evidence="1" type="ORF">ACFOOI_01305</name>
</gene>
<dbReference type="Proteomes" id="UP001595616">
    <property type="component" value="Unassembled WGS sequence"/>
</dbReference>
<reference evidence="2" key="1">
    <citation type="journal article" date="2019" name="Int. J. Syst. Evol. Microbiol.">
        <title>The Global Catalogue of Microorganisms (GCM) 10K type strain sequencing project: providing services to taxonomists for standard genome sequencing and annotation.</title>
        <authorList>
            <consortium name="The Broad Institute Genomics Platform"/>
            <consortium name="The Broad Institute Genome Sequencing Center for Infectious Disease"/>
            <person name="Wu L."/>
            <person name="Ma J."/>
        </authorList>
    </citation>
    <scope>NUCLEOTIDE SEQUENCE [LARGE SCALE GENOMIC DNA]</scope>
    <source>
        <strain evidence="2">CECT 7956</strain>
    </source>
</reference>
<evidence type="ECO:0000313" key="2">
    <source>
        <dbReference type="Proteomes" id="UP001595616"/>
    </source>
</evidence>
<accession>A0ABV7YSV7</accession>
<sequence>MAINPIKSIPLLFIILLLFSKICFSQIETKIKYVGATTTELPGLNIGIVVGKIDTSYYMRFRLYIPSMEYKEVYLSKKSYLSIAFKSGKAIYLNLEKASSSIVEHNEVNDFILFRSQDGYITFLTIPVSKQQLLQISKEPFESISLPYFENPTKSDELIFSRPPLFRGKSFLQDDISYILSI</sequence>
<evidence type="ECO:0008006" key="3">
    <source>
        <dbReference type="Google" id="ProtNLM"/>
    </source>
</evidence>
<protein>
    <recommendedName>
        <fullName evidence="3">DUF4384 domain-containing protein</fullName>
    </recommendedName>
</protein>
<name>A0ABV7YSV7_9BACT</name>
<dbReference type="RefSeq" id="WP_379834107.1">
    <property type="nucleotide sequence ID" value="NZ_JBHRYQ010000001.1"/>
</dbReference>
<organism evidence="1 2">
    <name type="scientific">Lacihabitans lacunae</name>
    <dbReference type="NCBI Taxonomy" id="1028214"/>
    <lineage>
        <taxon>Bacteria</taxon>
        <taxon>Pseudomonadati</taxon>
        <taxon>Bacteroidota</taxon>
        <taxon>Cytophagia</taxon>
        <taxon>Cytophagales</taxon>
        <taxon>Leadbetterellaceae</taxon>
        <taxon>Lacihabitans</taxon>
    </lineage>
</organism>
<comment type="caution">
    <text evidence="1">The sequence shown here is derived from an EMBL/GenBank/DDBJ whole genome shotgun (WGS) entry which is preliminary data.</text>
</comment>
<keyword evidence="2" id="KW-1185">Reference proteome</keyword>
<proteinExistence type="predicted"/>
<evidence type="ECO:0000313" key="1">
    <source>
        <dbReference type="EMBL" id="MFC3809277.1"/>
    </source>
</evidence>
<dbReference type="EMBL" id="JBHRYQ010000001">
    <property type="protein sequence ID" value="MFC3809277.1"/>
    <property type="molecule type" value="Genomic_DNA"/>
</dbReference>